<dbReference type="InterPro" id="IPR041679">
    <property type="entry name" value="DNA2/NAM7-like_C"/>
</dbReference>
<dbReference type="PANTHER" id="PTHR10887">
    <property type="entry name" value="DNA2/NAM7 HELICASE FAMILY"/>
    <property type="match status" value="1"/>
</dbReference>
<evidence type="ECO:0000313" key="5">
    <source>
        <dbReference type="Proteomes" id="UP000238322"/>
    </source>
</evidence>
<dbReference type="GO" id="GO:0004386">
    <property type="term" value="F:helicase activity"/>
    <property type="evidence" value="ECO:0007669"/>
    <property type="project" value="UniProtKB-KW"/>
</dbReference>
<dbReference type="Pfam" id="PF18741">
    <property type="entry name" value="MTES_1575"/>
    <property type="match status" value="1"/>
</dbReference>
<dbReference type="Proteomes" id="UP000238322">
    <property type="component" value="Unassembled WGS sequence"/>
</dbReference>
<dbReference type="EMBL" id="PUHY01000001">
    <property type="protein sequence ID" value="PQO40362.1"/>
    <property type="molecule type" value="Genomic_DNA"/>
</dbReference>
<dbReference type="Pfam" id="PF13086">
    <property type="entry name" value="AAA_11"/>
    <property type="match status" value="1"/>
</dbReference>
<dbReference type="InterPro" id="IPR027417">
    <property type="entry name" value="P-loop_NTPase"/>
</dbReference>
<proteinExistence type="predicted"/>
<dbReference type="InterPro" id="IPR011335">
    <property type="entry name" value="Restrct_endonuc-II-like"/>
</dbReference>
<keyword evidence="4" id="KW-0547">Nucleotide-binding</keyword>
<protein>
    <submittedName>
        <fullName evidence="4">DNA/RNA helicase</fullName>
    </submittedName>
</protein>
<evidence type="ECO:0000259" key="1">
    <source>
        <dbReference type="Pfam" id="PF13086"/>
    </source>
</evidence>
<keyword evidence="4" id="KW-0347">Helicase</keyword>
<feature type="domain" description="Restriction endonuclease type II-like" evidence="3">
    <location>
        <begin position="1843"/>
        <end position="1938"/>
    </location>
</feature>
<feature type="domain" description="DNA2/NAM7 helicase helicase" evidence="1">
    <location>
        <begin position="1525"/>
        <end position="1579"/>
    </location>
</feature>
<dbReference type="Gene3D" id="3.40.50.300">
    <property type="entry name" value="P-loop containing nucleotide triphosphate hydrolases"/>
    <property type="match status" value="3"/>
</dbReference>
<dbReference type="InterPro" id="IPR049468">
    <property type="entry name" value="Restrct_endonuc-II-like_dom"/>
</dbReference>
<accession>A0A2S8G7D5</accession>
<dbReference type="InterPro" id="IPR025103">
    <property type="entry name" value="DUF4011"/>
</dbReference>
<gene>
    <name evidence="4" type="ORF">C5Y83_00015</name>
</gene>
<dbReference type="Gene3D" id="3.40.960.10">
    <property type="entry name" value="VSR Endonuclease"/>
    <property type="match status" value="1"/>
</dbReference>
<evidence type="ECO:0000259" key="2">
    <source>
        <dbReference type="Pfam" id="PF13087"/>
    </source>
</evidence>
<dbReference type="SUPFAM" id="SSF52540">
    <property type="entry name" value="P-loop containing nucleoside triphosphate hydrolases"/>
    <property type="match status" value="2"/>
</dbReference>
<keyword evidence="4" id="KW-0067">ATP-binding</keyword>
<keyword evidence="4" id="KW-0378">Hydrolase</keyword>
<dbReference type="Pfam" id="PF13195">
    <property type="entry name" value="DUF4011"/>
    <property type="match status" value="1"/>
</dbReference>
<evidence type="ECO:0000313" key="4">
    <source>
        <dbReference type="EMBL" id="PQO40362.1"/>
    </source>
</evidence>
<organism evidence="4 5">
    <name type="scientific">Blastopirellula marina</name>
    <dbReference type="NCBI Taxonomy" id="124"/>
    <lineage>
        <taxon>Bacteria</taxon>
        <taxon>Pseudomonadati</taxon>
        <taxon>Planctomycetota</taxon>
        <taxon>Planctomycetia</taxon>
        <taxon>Pirellulales</taxon>
        <taxon>Pirellulaceae</taxon>
        <taxon>Blastopirellula</taxon>
    </lineage>
</organism>
<name>A0A2S8G7D5_9BACT</name>
<dbReference type="OrthoDB" id="9757917at2"/>
<comment type="caution">
    <text evidence="4">The sequence shown here is derived from an EMBL/GenBank/DDBJ whole genome shotgun (WGS) entry which is preliminary data.</text>
</comment>
<dbReference type="InterPro" id="IPR045055">
    <property type="entry name" value="DNA2/NAM7-like"/>
</dbReference>
<sequence length="1944" mass="220239">MTSMNLADEIERFRERLLDLSLRNPLLSYRKSKRRTLQVVNELPDVMYQRLVDDGKPFTLDFVPDPPKAKPGNGQQDLLSQMEQLEERLTGDKNSVKGAQKYPLELPDDPGQHLNSNKHLFDDKLQTNLTQSSLNATIRTMRREADTAMQETGINYLFLAIGFLAWREAESSDKDRMAPLILVPVKIEKVSRGNGEPRFTIQWDEDEVQFNLSLQKKLARDFDLKLPEFSEESCPETYFKEIRSAIRTKQDWSIKREAVLGFFSFHKLSMYADIDPENWGMTDGTFSGGLLEDLVSGREANEDEDLSSSSLYAPDYDIDRNETVEKLWLALDADSSQQSALVDIRSGKNLVIEGPPGTGKSQTITNAIADALGAGKTILFVAEKLAALQVVHDRMAALGLSDFCLELHSDGTSPPKVFQSLGDRLMGDYPRPDNLSLSQQTLTERRKQLNAYVAEMATKAGPENEPLYDLLWRIIGLRDAGAQYVPQALGKLPQDRGQFQHAHSTVTTFAKVYLETPTPLKSPWWGFFPEGFAFRQEESIRAHLTRTREFAQQIRDSILSIVETWSIPTEQAYRWTSNLATEQLRESLANQPSESLSVTRHLSGPEQITQCHELLGLIENQEAHRRQLLEEYGSSPEALSGHVSALEGLVQSLNWDPDSNRTVMRQVLTWFQDVRGQFVTLSDAIELLKRSGIALSDWGPDFQRGIKLVQLIRHSVTEDPAAITGSMFDGSAVPVFRQAKQIHDDLVKRRNQIQQRMQSIAEGEMGELQPPRHDRDLAQKVAEELKQLNLQKATLAQVKEILEWATPAENSLTQVEEMGQDFSGEFVKPAKSFEVFQANSIIVQLARHSAVAQDDCVSEQMFSNEAWNTCQQALKTAEGLKERKQKLESSFHLPSVPGPEEIKSISKALRRGRKSWFKFLDRDFREAQEKLDEFIAVGKRLKLDDCIRALEDLDVLTKDETSFGDDPRLREHLGAEFLGVETDWESLKTRFAWMRKVRQHGFDCERATALLREKSKLLTNVSNQDLRRAETAFADQWLGRDSFAKAFYPNDIKGMPFDLLGRRLRCFIENATQLLRITETVELPKNWTVEQILELAGAWQELDQYEAELRQFKQDGSYKQALGSHFCGPETDWAKLEMAFNWARKAKEFQADFGLCSQLFEHRNGVLSDFDTKKSSECAEKLDGLLEVTPQSVDMLNGLSGKLPDEIVPMLDSQLEAIENGIQATLDLGLNDQVTTADIAQQLELTRTIDQTQASMDDPEKWHVLRDCGVFQEILASPERVKAILAWVEEVRRLMGDLPTPLIDSLLETAEATEVLFLCDKIDGIREAERFLREERSKLESFGRVETDWLGIGPKYVLDGSTEAACEELVDQLDQLPEWSKFCRALQECERLGLEKFCDLVIHGELEPASLGSSYQLTVLESEVEGIFGGSEILRTHSGQLLQGIREEFQSFDKQMRELGKQEIAARAADRPVPEGNSRGRVSELTELSLIRHEAMKQRRHCRIRDLMGRAGKAVQSLKPCFMMSPLSVSRFIPQGTVEFDLVIMDEASQIKPEDAIGTILRSKQLVVVGDPKQLPPTSFFDRLGEEVADEESTQFDNTESVLEASMKVFQPFRRLRWHYRSKHESLIRFSNTQFYDNDLVVFPSPSGDTEQYGIRHVFVEGATCTSGENVREAEAVVEEIVRHALTRPNESLGVGTFNKKQCDLIQELLDKRCEADSMAALAVDQLRELDETLFIKNLENLQGDERDVIFVCYTYGKDPASGRLLQRFGPINSQTGWRRLNVLITRSRHRMVVFSSFMPSDVQGGPDKSRGVNAYREFLQYAVTGSVSEPGVATGRSPDSDFEVAVCRHIEQMGLEAVPQVGVAGFFVDIGVRRRGGDRSFLLGIECDGATYHSAKCARDRDRLREEIIRSRGWEIHRIWSTDWFMNQKAEIAKLEKVVKACL</sequence>
<dbReference type="CDD" id="cd18808">
    <property type="entry name" value="SF1_C_Upf1"/>
    <property type="match status" value="1"/>
</dbReference>
<dbReference type="SUPFAM" id="SSF52980">
    <property type="entry name" value="Restriction endonuclease-like"/>
    <property type="match status" value="1"/>
</dbReference>
<dbReference type="Pfam" id="PF13087">
    <property type="entry name" value="AAA_12"/>
    <property type="match status" value="1"/>
</dbReference>
<evidence type="ECO:0000259" key="3">
    <source>
        <dbReference type="Pfam" id="PF18741"/>
    </source>
</evidence>
<reference evidence="4 5" key="1">
    <citation type="submission" date="2018-02" db="EMBL/GenBank/DDBJ databases">
        <title>Comparative genomes isolates from brazilian mangrove.</title>
        <authorList>
            <person name="Araujo J.E."/>
            <person name="Taketani R.G."/>
            <person name="Silva M.C.P."/>
            <person name="Loureco M.V."/>
            <person name="Andreote F.D."/>
        </authorList>
    </citation>
    <scope>NUCLEOTIDE SEQUENCE [LARGE SCALE GENOMIC DNA]</scope>
    <source>
        <strain evidence="4 5">Hex-1 MGV</strain>
    </source>
</reference>
<dbReference type="FunFam" id="3.40.960.10:FF:000002">
    <property type="entry name" value="DNA helicase related protein"/>
    <property type="match status" value="1"/>
</dbReference>
<dbReference type="InterPro" id="IPR041677">
    <property type="entry name" value="DNA2/NAM7_AAA_11"/>
</dbReference>
<feature type="domain" description="DNA2/NAM7 helicase-like C-terminal" evidence="2">
    <location>
        <begin position="1600"/>
        <end position="1796"/>
    </location>
</feature>
<dbReference type="PANTHER" id="PTHR10887:SF530">
    <property type="entry name" value="SUPERFAMILY I DNA HELICASES"/>
    <property type="match status" value="1"/>
</dbReference>
<dbReference type="InterPro" id="IPR047187">
    <property type="entry name" value="SF1_C_Upf1"/>
</dbReference>